<dbReference type="AlphaFoldDB" id="A0A4Y2IZ63"/>
<keyword evidence="3" id="KW-1185">Reference proteome</keyword>
<name>A0A4Y2IZ63_ARAVE</name>
<protein>
    <submittedName>
        <fullName evidence="2">Uncharacterized protein</fullName>
    </submittedName>
</protein>
<sequence>MLRSATSEHLKTNQTLHLISFIIDGATRVRSEKCPEEKSITPLATEKTFAKALLTKSFEATRGLFETDLVIVNGEQMTRTTPELTPPSPSFRATPAGGRLPATLDFAFTRSTHRADFHWNRVSNLEPSCPKPRPYHKDTAGS</sequence>
<evidence type="ECO:0000313" key="2">
    <source>
        <dbReference type="EMBL" id="GBM82944.1"/>
    </source>
</evidence>
<dbReference type="EMBL" id="BGPR01003044">
    <property type="protein sequence ID" value="GBM82944.1"/>
    <property type="molecule type" value="Genomic_DNA"/>
</dbReference>
<accession>A0A4Y2IZ63</accession>
<dbReference type="Proteomes" id="UP000499080">
    <property type="component" value="Unassembled WGS sequence"/>
</dbReference>
<feature type="region of interest" description="Disordered" evidence="1">
    <location>
        <begin position="76"/>
        <end position="98"/>
    </location>
</feature>
<comment type="caution">
    <text evidence="2">The sequence shown here is derived from an EMBL/GenBank/DDBJ whole genome shotgun (WGS) entry which is preliminary data.</text>
</comment>
<reference evidence="2 3" key="1">
    <citation type="journal article" date="2019" name="Sci. Rep.">
        <title>Orb-weaving spider Araneus ventricosus genome elucidates the spidroin gene catalogue.</title>
        <authorList>
            <person name="Kono N."/>
            <person name="Nakamura H."/>
            <person name="Ohtoshi R."/>
            <person name="Moran D.A.P."/>
            <person name="Shinohara A."/>
            <person name="Yoshida Y."/>
            <person name="Fujiwara M."/>
            <person name="Mori M."/>
            <person name="Tomita M."/>
            <person name="Arakawa K."/>
        </authorList>
    </citation>
    <scope>NUCLEOTIDE SEQUENCE [LARGE SCALE GENOMIC DNA]</scope>
</reference>
<proteinExistence type="predicted"/>
<evidence type="ECO:0000313" key="3">
    <source>
        <dbReference type="Proteomes" id="UP000499080"/>
    </source>
</evidence>
<evidence type="ECO:0000256" key="1">
    <source>
        <dbReference type="SAM" id="MobiDB-lite"/>
    </source>
</evidence>
<gene>
    <name evidence="2" type="ORF">AVEN_30708_1</name>
</gene>
<organism evidence="2 3">
    <name type="scientific">Araneus ventricosus</name>
    <name type="common">Orbweaver spider</name>
    <name type="synonym">Epeira ventricosa</name>
    <dbReference type="NCBI Taxonomy" id="182803"/>
    <lineage>
        <taxon>Eukaryota</taxon>
        <taxon>Metazoa</taxon>
        <taxon>Ecdysozoa</taxon>
        <taxon>Arthropoda</taxon>
        <taxon>Chelicerata</taxon>
        <taxon>Arachnida</taxon>
        <taxon>Araneae</taxon>
        <taxon>Araneomorphae</taxon>
        <taxon>Entelegynae</taxon>
        <taxon>Araneoidea</taxon>
        <taxon>Araneidae</taxon>
        <taxon>Araneus</taxon>
    </lineage>
</organism>